<sequence length="110" mass="12264">MMSEVTPYSNEKLALYSDSADYPIYCWPKCECFGKSSSTGTVDNGYVQQTPQYSVGPSASVSENAVPRTLFIMDLWSRRPSGVSLLTTLTVRQGILKLNHRKEEECFLVG</sequence>
<evidence type="ECO:0000313" key="1">
    <source>
        <dbReference type="EMBL" id="GFY18977.1"/>
    </source>
</evidence>
<gene>
    <name evidence="1" type="ORF">TNCV_3876651</name>
</gene>
<dbReference type="AlphaFoldDB" id="A0A8X6SS47"/>
<proteinExistence type="predicted"/>
<protein>
    <submittedName>
        <fullName evidence="1">Uncharacterized protein</fullName>
    </submittedName>
</protein>
<keyword evidence="2" id="KW-1185">Reference proteome</keyword>
<comment type="caution">
    <text evidence="1">The sequence shown here is derived from an EMBL/GenBank/DDBJ whole genome shotgun (WGS) entry which is preliminary data.</text>
</comment>
<evidence type="ECO:0000313" key="2">
    <source>
        <dbReference type="Proteomes" id="UP000887159"/>
    </source>
</evidence>
<dbReference type="Proteomes" id="UP000887159">
    <property type="component" value="Unassembled WGS sequence"/>
</dbReference>
<reference evidence="1" key="1">
    <citation type="submission" date="2020-08" db="EMBL/GenBank/DDBJ databases">
        <title>Multicomponent nature underlies the extraordinary mechanical properties of spider dragline silk.</title>
        <authorList>
            <person name="Kono N."/>
            <person name="Nakamura H."/>
            <person name="Mori M."/>
            <person name="Yoshida Y."/>
            <person name="Ohtoshi R."/>
            <person name="Malay A.D."/>
            <person name="Moran D.A.P."/>
            <person name="Tomita M."/>
            <person name="Numata K."/>
            <person name="Arakawa K."/>
        </authorList>
    </citation>
    <scope>NUCLEOTIDE SEQUENCE</scope>
</reference>
<name>A0A8X6SS47_TRICX</name>
<accession>A0A8X6SS47</accession>
<organism evidence="1 2">
    <name type="scientific">Trichonephila clavipes</name>
    <name type="common">Golden silk orbweaver</name>
    <name type="synonym">Nephila clavipes</name>
    <dbReference type="NCBI Taxonomy" id="2585209"/>
    <lineage>
        <taxon>Eukaryota</taxon>
        <taxon>Metazoa</taxon>
        <taxon>Ecdysozoa</taxon>
        <taxon>Arthropoda</taxon>
        <taxon>Chelicerata</taxon>
        <taxon>Arachnida</taxon>
        <taxon>Araneae</taxon>
        <taxon>Araneomorphae</taxon>
        <taxon>Entelegynae</taxon>
        <taxon>Araneoidea</taxon>
        <taxon>Nephilidae</taxon>
        <taxon>Trichonephila</taxon>
    </lineage>
</organism>
<dbReference type="EMBL" id="BMAU01021350">
    <property type="protein sequence ID" value="GFY18977.1"/>
    <property type="molecule type" value="Genomic_DNA"/>
</dbReference>